<gene>
    <name evidence="5" type="ORF">C447_11975</name>
</gene>
<reference evidence="5 6" key="1">
    <citation type="journal article" date="2014" name="PLoS Genet.">
        <title>Phylogenetically driven sequencing of extremely halophilic archaea reveals strategies for static and dynamic osmo-response.</title>
        <authorList>
            <person name="Becker E.A."/>
            <person name="Seitzer P.M."/>
            <person name="Tritt A."/>
            <person name="Larsen D."/>
            <person name="Krusor M."/>
            <person name="Yao A.I."/>
            <person name="Wu D."/>
            <person name="Madern D."/>
            <person name="Eisen J.A."/>
            <person name="Darling A.E."/>
            <person name="Facciotti M.T."/>
        </authorList>
    </citation>
    <scope>NUCLEOTIDE SEQUENCE [LARGE SCALE GENOMIC DNA]</scope>
    <source>
        <strain evidence="5 6">100A6</strain>
    </source>
</reference>
<comment type="caution">
    <text evidence="5">The sequence shown here is derived from an EMBL/GenBank/DDBJ whole genome shotgun (WGS) entry which is preliminary data.</text>
</comment>
<dbReference type="PANTHER" id="PTHR34236:SF1">
    <property type="entry name" value="DIMETHYL SULFOXIDE REDUCTASE TRANSCRIPTIONAL ACTIVATOR"/>
    <property type="match status" value="1"/>
</dbReference>
<dbReference type="AlphaFoldDB" id="M0LZA1"/>
<evidence type="ECO:0000256" key="2">
    <source>
        <dbReference type="ARBA" id="ARBA00023163"/>
    </source>
</evidence>
<feature type="domain" description="HTH bat-type" evidence="3">
    <location>
        <begin position="152"/>
        <end position="203"/>
    </location>
</feature>
<evidence type="ECO:0000259" key="4">
    <source>
        <dbReference type="Pfam" id="PF15915"/>
    </source>
</evidence>
<dbReference type="Pfam" id="PF15915">
    <property type="entry name" value="BAT"/>
    <property type="match status" value="1"/>
</dbReference>
<dbReference type="InterPro" id="IPR007050">
    <property type="entry name" value="HTH_bacterioopsin"/>
</dbReference>
<dbReference type="PANTHER" id="PTHR34236">
    <property type="entry name" value="DIMETHYL SULFOXIDE REDUCTASE TRANSCRIPTIONAL ACTIVATOR"/>
    <property type="match status" value="1"/>
</dbReference>
<protein>
    <submittedName>
        <fullName evidence="5">Uncharacterized protein</fullName>
    </submittedName>
</protein>
<dbReference type="OrthoDB" id="202021at2157"/>
<dbReference type="eggNOG" id="arCOG02280">
    <property type="taxonomic scope" value="Archaea"/>
</dbReference>
<keyword evidence="6" id="KW-1185">Reference proteome</keyword>
<sequence length="223" mass="24936">MSLIATYQLDTPVYDSLFEEVPDLRLEVEQAVACSPDSLSVTVWAETDRWTAFETELERSETVKGSQHLRSEDDQALYQIWVPVSETTYWDWTSLGSVLATITRHGATVRMEFPDHEALSTYRDWCLEQDIQFSLNSLSDASSGSPLNFQSLTSSQREVIALAVEHGYFEVPRGISMIELAAECGISDQAASERLRRGLSNLLGDGRFDTLWASSPESALEAK</sequence>
<evidence type="ECO:0000313" key="6">
    <source>
        <dbReference type="Proteomes" id="UP000011566"/>
    </source>
</evidence>
<proteinExistence type="predicted"/>
<organism evidence="5 6">
    <name type="scientific">Halococcus hamelinensis 100A6</name>
    <dbReference type="NCBI Taxonomy" id="1132509"/>
    <lineage>
        <taxon>Archaea</taxon>
        <taxon>Methanobacteriati</taxon>
        <taxon>Methanobacteriota</taxon>
        <taxon>Stenosarchaea group</taxon>
        <taxon>Halobacteria</taxon>
        <taxon>Halobacteriales</taxon>
        <taxon>Halococcaceae</taxon>
        <taxon>Halococcus</taxon>
    </lineage>
</organism>
<dbReference type="EMBL" id="AOMB01000033">
    <property type="protein sequence ID" value="EMA37689.1"/>
    <property type="molecule type" value="Genomic_DNA"/>
</dbReference>
<keyword evidence="1" id="KW-0805">Transcription regulation</keyword>
<keyword evidence="2" id="KW-0804">Transcription</keyword>
<dbReference type="Proteomes" id="UP000011566">
    <property type="component" value="Unassembled WGS sequence"/>
</dbReference>
<dbReference type="PATRIC" id="fig|1132509.6.peg.2730"/>
<evidence type="ECO:0000313" key="5">
    <source>
        <dbReference type="EMBL" id="EMA37689.1"/>
    </source>
</evidence>
<evidence type="ECO:0000256" key="1">
    <source>
        <dbReference type="ARBA" id="ARBA00023015"/>
    </source>
</evidence>
<dbReference type="Pfam" id="PF04967">
    <property type="entry name" value="HTH_10"/>
    <property type="match status" value="1"/>
</dbReference>
<evidence type="ECO:0000259" key="3">
    <source>
        <dbReference type="Pfam" id="PF04967"/>
    </source>
</evidence>
<dbReference type="RefSeq" id="WP_007694167.1">
    <property type="nucleotide sequence ID" value="NZ_AOMB01000033.1"/>
</dbReference>
<name>M0LZA1_9EURY</name>
<feature type="domain" description="Bacterioopsin transcriptional activator GAF and HTH associated" evidence="4">
    <location>
        <begin position="21"/>
        <end position="136"/>
    </location>
</feature>
<dbReference type="InterPro" id="IPR031803">
    <property type="entry name" value="BAT_GAF/HTH-assoc"/>
</dbReference>
<accession>M0LZA1</accession>